<evidence type="ECO:0000313" key="3">
    <source>
        <dbReference type="Proteomes" id="UP000092177"/>
    </source>
</evidence>
<dbReference type="PANTHER" id="PTHR37781:SF1">
    <property type="entry name" value="ADR380WP"/>
    <property type="match status" value="1"/>
</dbReference>
<evidence type="ECO:0000313" key="2">
    <source>
        <dbReference type="EMBL" id="OBR07892.1"/>
    </source>
</evidence>
<dbReference type="AlphaFoldDB" id="A0A1B7Y754"/>
<organism evidence="2 3">
    <name type="scientific">Colletotrichum higginsianum (strain IMI 349063)</name>
    <name type="common">Crucifer anthracnose fungus</name>
    <dbReference type="NCBI Taxonomy" id="759273"/>
    <lineage>
        <taxon>Eukaryota</taxon>
        <taxon>Fungi</taxon>
        <taxon>Dikarya</taxon>
        <taxon>Ascomycota</taxon>
        <taxon>Pezizomycotina</taxon>
        <taxon>Sordariomycetes</taxon>
        <taxon>Hypocreomycetidae</taxon>
        <taxon>Glomerellales</taxon>
        <taxon>Glomerellaceae</taxon>
        <taxon>Colletotrichum</taxon>
        <taxon>Colletotrichum destructivum species complex</taxon>
    </lineage>
</organism>
<dbReference type="GeneID" id="28868494"/>
<dbReference type="PANTHER" id="PTHR37781">
    <property type="entry name" value="TFIIH COMPLEX SUBUNIT"/>
    <property type="match status" value="1"/>
</dbReference>
<dbReference type="GO" id="GO:0005675">
    <property type="term" value="C:transcription factor TFIIH holo complex"/>
    <property type="evidence" value="ECO:0007669"/>
    <property type="project" value="TreeGrafter"/>
</dbReference>
<dbReference type="KEGG" id="chig:CH63R_09413"/>
<proteinExistence type="predicted"/>
<feature type="region of interest" description="Disordered" evidence="1">
    <location>
        <begin position="275"/>
        <end position="323"/>
    </location>
</feature>
<dbReference type="OrthoDB" id="5420410at2759"/>
<feature type="compositionally biased region" description="Polar residues" evidence="1">
    <location>
        <begin position="103"/>
        <end position="113"/>
    </location>
</feature>
<protein>
    <submittedName>
        <fullName evidence="2">Meiotic recombination protein DMC1</fullName>
    </submittedName>
</protein>
<dbReference type="Proteomes" id="UP000092177">
    <property type="component" value="Chromosome 6"/>
</dbReference>
<gene>
    <name evidence="2" type="ORF">CH63R_09413</name>
</gene>
<dbReference type="InterPro" id="IPR031349">
    <property type="entry name" value="Tfb6"/>
</dbReference>
<feature type="compositionally biased region" description="Acidic residues" evidence="1">
    <location>
        <begin position="313"/>
        <end position="323"/>
    </location>
</feature>
<reference evidence="3" key="1">
    <citation type="journal article" date="2017" name="BMC Genomics">
        <title>Gapless genome assembly of Colletotrichum higginsianum reveals chromosome structure and association of transposable elements with secondary metabolite gene clusters.</title>
        <authorList>
            <person name="Dallery J.-F."/>
            <person name="Lapalu N."/>
            <person name="Zampounis A."/>
            <person name="Pigne S."/>
            <person name="Luyten I."/>
            <person name="Amselem J."/>
            <person name="Wittenberg A.H.J."/>
            <person name="Zhou S."/>
            <person name="de Queiroz M.V."/>
            <person name="Robin G.P."/>
            <person name="Auger A."/>
            <person name="Hainaut M."/>
            <person name="Henrissat B."/>
            <person name="Kim K.-T."/>
            <person name="Lee Y.-H."/>
            <person name="Lespinet O."/>
            <person name="Schwartz D.C."/>
            <person name="Thon M.R."/>
            <person name="O'Connell R.J."/>
        </authorList>
    </citation>
    <scope>NUCLEOTIDE SEQUENCE [LARGE SCALE GENOMIC DNA]</scope>
    <source>
        <strain evidence="3">IMI 349063</strain>
    </source>
</reference>
<dbReference type="VEuPathDB" id="FungiDB:CH63R_09413"/>
<keyword evidence="3" id="KW-1185">Reference proteome</keyword>
<evidence type="ECO:0000256" key="1">
    <source>
        <dbReference type="SAM" id="MobiDB-lite"/>
    </source>
</evidence>
<name>A0A1B7Y754_COLHI</name>
<dbReference type="EMBL" id="LTAN01000006">
    <property type="protein sequence ID" value="OBR07892.1"/>
    <property type="molecule type" value="Genomic_DNA"/>
</dbReference>
<sequence>MWCQRQHTYLPYLPTTWDMGREGTNHLATLVGVSATDSYSALNTLRAPKRRKKVHARASRRRCERRPYYCINRQTHVKTMADTPQPSGPGGFFPSQTLPSPAPSTASVRSSATLPHPRARSLRPGSNKEETVRRYVEERLAVVNRRYVKKHGNPEPGDQVVGYKTFAELCKDLHGVIDVLWLSGTPSIQIPFLLNIASDFTQWIDSFPPSPRAAFSVLKKLDHCFASLLSGRDIETKATLPGFENGMRAGMSTTDMVRCRSSVEQTRLAVVEVLSREPDDDSKDDETEVDDSETNTTMGNDIGIDDTTGLARDDDDDDDYDDDDSIYMDAARVYEHTIVQLGVKLGDVFGPAAPGASDNTLCSAAS</sequence>
<comment type="caution">
    <text evidence="2">The sequence shown here is derived from an EMBL/GenBank/DDBJ whole genome shotgun (WGS) entry which is preliminary data.</text>
</comment>
<dbReference type="RefSeq" id="XP_018156410.1">
    <property type="nucleotide sequence ID" value="XM_018304387.1"/>
</dbReference>
<feature type="region of interest" description="Disordered" evidence="1">
    <location>
        <begin position="80"/>
        <end position="130"/>
    </location>
</feature>
<feature type="compositionally biased region" description="Acidic residues" evidence="1">
    <location>
        <begin position="278"/>
        <end position="293"/>
    </location>
</feature>
<dbReference type="Pfam" id="PF17110">
    <property type="entry name" value="TFB6"/>
    <property type="match status" value="1"/>
</dbReference>
<accession>A0A1B7Y754</accession>